<dbReference type="InterPro" id="IPR023299">
    <property type="entry name" value="ATPase_P-typ_cyto_dom_N"/>
</dbReference>
<feature type="transmembrane region" description="Helical" evidence="10">
    <location>
        <begin position="82"/>
        <end position="101"/>
    </location>
</feature>
<dbReference type="SFLD" id="SFLDF00027">
    <property type="entry name" value="p-type_atpase"/>
    <property type="match status" value="1"/>
</dbReference>
<keyword evidence="9 10" id="KW-0472">Membrane</keyword>
<dbReference type="InterPro" id="IPR001757">
    <property type="entry name" value="P_typ_ATPase"/>
</dbReference>
<dbReference type="PRINTS" id="PR00120">
    <property type="entry name" value="HATPASE"/>
</dbReference>
<reference evidence="13 15" key="2">
    <citation type="journal article" date="2014" name="Int. J. Syst. Evol. Microbiol.">
        <title>Complete genome sequence of Corynebacterium casei LMG S-19264T (=DSM 44701T), isolated from a smear-ripened cheese.</title>
        <authorList>
            <consortium name="US DOE Joint Genome Institute (JGI-PGF)"/>
            <person name="Walter F."/>
            <person name="Albersmeier A."/>
            <person name="Kalinowski J."/>
            <person name="Ruckert C."/>
        </authorList>
    </citation>
    <scope>NUCLEOTIDE SEQUENCE [LARGE SCALE GENOMIC DNA]</scope>
    <source>
        <strain evidence="13 15">NBRC 114545</strain>
    </source>
</reference>
<evidence type="ECO:0000256" key="6">
    <source>
        <dbReference type="ARBA" id="ARBA00022840"/>
    </source>
</evidence>
<dbReference type="GO" id="GO:0036376">
    <property type="term" value="P:sodium ion export across plasma membrane"/>
    <property type="evidence" value="ECO:0007669"/>
    <property type="project" value="TreeGrafter"/>
</dbReference>
<dbReference type="SUPFAM" id="SSF81653">
    <property type="entry name" value="Calcium ATPase, transduction domain A"/>
    <property type="match status" value="1"/>
</dbReference>
<dbReference type="GO" id="GO:0030007">
    <property type="term" value="P:intracellular potassium ion homeostasis"/>
    <property type="evidence" value="ECO:0007669"/>
    <property type="project" value="TreeGrafter"/>
</dbReference>
<dbReference type="KEGG" id="too:C7K38_06200"/>
<dbReference type="GO" id="GO:0016887">
    <property type="term" value="F:ATP hydrolysis activity"/>
    <property type="evidence" value="ECO:0007669"/>
    <property type="project" value="InterPro"/>
</dbReference>
<protein>
    <submittedName>
        <fullName evidence="12">ATPase</fullName>
    </submittedName>
    <submittedName>
        <fullName evidence="13">Carbonate dehydratase</fullName>
    </submittedName>
</protein>
<feature type="domain" description="Cation-transporting P-type ATPase N-terminal" evidence="11">
    <location>
        <begin position="4"/>
        <end position="78"/>
    </location>
</feature>
<dbReference type="SFLD" id="SFLDS00003">
    <property type="entry name" value="Haloacid_Dehalogenase"/>
    <property type="match status" value="1"/>
</dbReference>
<gene>
    <name evidence="12" type="ORF">C7K38_06200</name>
    <name evidence="13" type="ORF">GCM10025885_14090</name>
</gene>
<evidence type="ECO:0000259" key="11">
    <source>
        <dbReference type="SMART" id="SM00831"/>
    </source>
</evidence>
<dbReference type="InterPro" id="IPR036412">
    <property type="entry name" value="HAD-like_sf"/>
</dbReference>
<dbReference type="NCBIfam" id="TIGR01494">
    <property type="entry name" value="ATPase_P-type"/>
    <property type="match status" value="2"/>
</dbReference>
<dbReference type="InterPro" id="IPR059000">
    <property type="entry name" value="ATPase_P-type_domA"/>
</dbReference>
<dbReference type="InterPro" id="IPR018303">
    <property type="entry name" value="ATPase_P-typ_P_site"/>
</dbReference>
<dbReference type="InterPro" id="IPR008250">
    <property type="entry name" value="ATPase_P-typ_transduc_dom_A_sf"/>
</dbReference>
<feature type="transmembrane region" description="Helical" evidence="10">
    <location>
        <begin position="717"/>
        <end position="739"/>
    </location>
</feature>
<dbReference type="GO" id="GO:1990573">
    <property type="term" value="P:potassium ion import across plasma membrane"/>
    <property type="evidence" value="ECO:0007669"/>
    <property type="project" value="TreeGrafter"/>
</dbReference>
<evidence type="ECO:0000256" key="10">
    <source>
        <dbReference type="SAM" id="Phobius"/>
    </source>
</evidence>
<evidence type="ECO:0000313" key="12">
    <source>
        <dbReference type="EMBL" id="AYW47989.1"/>
    </source>
</evidence>
<keyword evidence="14" id="KW-1185">Reference proteome</keyword>
<feature type="transmembrane region" description="Helical" evidence="10">
    <location>
        <begin position="760"/>
        <end position="785"/>
    </location>
</feature>
<dbReference type="PROSITE" id="PS00154">
    <property type="entry name" value="ATPASE_E1_E2"/>
    <property type="match status" value="1"/>
</dbReference>
<sequence>MEEEYYKVTAEETIKQFETDRNEGLSTQTVDERFAESGPNEIQQGEKTSPWKLLWNNINDIIVYLLLAAAVISFLMDDLAETIAILLALLLAVLTGFFTELKAQKSVESLQSMIYTTTTVIRDGKTQTIEATKVVPGDILLLREGDAVAADGRIISSNNFACIESALTGESEAVEKSEDEIYEEEIPLGDQKNMVFAGTAVTRGYAYIVVTETGMQTEVGKISGMLDEESNDKTPLDVELDKLSKAIILAAFIAGVAVLIAGLLTDKPFVEMIHISIILAVAAIPEAMPAVETITLSKGMRTMAERKALVKTLPAVETLGATSVIASDKTGTLTENQMMASELILSDETHYEVTGEGYDPNGVIKKDGEEIDPQNNKELLHFIRSGVLCNTAHIDQNEDGEYEVVGDPTDGALVTLGKKVGLDRQELEKDGFEKVAEVPFSSENKYMIVVYEKDGERELIIKGAFDVILNLADQTQKVKEDLKEQNEMFAEKGQRVIAIASIAGYDGGLSEEELESSLAGLKIQGLVGIIDPPRPDAYESIENAQNAGIKVKMITGDHPKTASIIAKDIGLADYEKIMTGKEIDEQVDSEDFARIVDETAVFARVSPENKMQIVTALKEESEVVSMTGDGVNDAPALNDANIGVAMGVRGTEVAKEASDMILTDDRFGTIVDAVEEGRIIFDNIKKYVSFLFACNMVEIVAIFASVVFLLPMPIAPLHILFLNLIIDIAPAMSLSYEPAEENVMARGPRSKKDSLVNRHFLTRIVFSGVIIGLSAFAIFWILLSGEQSGEYLQTAVFTFMAIAQLMHIFNVRKTNSFGLDRSLFQNKVLVGSILLSVALQLVAVYVPVMNDLLGTEPLRPITWVIILVGAVLSTVIVGIFNKIKYHH</sequence>
<keyword evidence="8 10" id="KW-1133">Transmembrane helix</keyword>
<accession>A0AA37XLI2</accession>
<reference evidence="12 14" key="1">
    <citation type="journal article" date="2012" name="Int. J. Syst. Evol. Microbiol.">
        <title>Characterization of Tetragenococcus strains from sugar thick juice reveals a novel species, Tetragenococcus osmophilus sp. nov., and divides Tetragenococcus halophilus into two subspecies, T. halophilus subsp. halophilus subsp. nov. and T. halophilus subsp. flandriensis subsp. nov.</title>
        <authorList>
            <person name="Juste A."/>
            <person name="Van Trappen S."/>
            <person name="Verreth C."/>
            <person name="Cleenwerck I."/>
            <person name="De Vos P."/>
            <person name="Lievens B."/>
            <person name="Willems K.A."/>
        </authorList>
    </citation>
    <scope>NUCLEOTIDE SEQUENCE [LARGE SCALE GENOMIC DNA]</scope>
    <source>
        <strain evidence="12 14">JCM 31126</strain>
    </source>
</reference>
<dbReference type="Gene3D" id="3.40.50.1000">
    <property type="entry name" value="HAD superfamily/HAD-like"/>
    <property type="match status" value="1"/>
</dbReference>
<dbReference type="SMART" id="SM00831">
    <property type="entry name" value="Cation_ATPase_N"/>
    <property type="match status" value="1"/>
</dbReference>
<dbReference type="Gene3D" id="1.20.1110.10">
    <property type="entry name" value="Calcium-transporting ATPase, transmembrane domain"/>
    <property type="match status" value="1"/>
</dbReference>
<dbReference type="EMBL" id="CP027783">
    <property type="protein sequence ID" value="AYW47989.1"/>
    <property type="molecule type" value="Genomic_DNA"/>
</dbReference>
<comment type="similarity">
    <text evidence="2">Belongs to the cation transport ATPase (P-type) (TC 3.A.3) family. Type IIA subfamily.</text>
</comment>
<feature type="transmembrane region" description="Helical" evidence="10">
    <location>
        <begin position="860"/>
        <end position="880"/>
    </location>
</feature>
<evidence type="ECO:0000256" key="9">
    <source>
        <dbReference type="ARBA" id="ARBA00023136"/>
    </source>
</evidence>
<dbReference type="InterPro" id="IPR050510">
    <property type="entry name" value="Cation_transp_ATPase_P-type"/>
</dbReference>
<keyword evidence="7" id="KW-1278">Translocase</keyword>
<dbReference type="PANTHER" id="PTHR43294:SF21">
    <property type="entry name" value="CATION TRANSPORTING ATPASE"/>
    <property type="match status" value="1"/>
</dbReference>
<evidence type="ECO:0000256" key="3">
    <source>
        <dbReference type="ARBA" id="ARBA00022475"/>
    </source>
</evidence>
<dbReference type="InterPro" id="IPR004014">
    <property type="entry name" value="ATPase_P-typ_cation-transptr_N"/>
</dbReference>
<keyword evidence="6" id="KW-0067">ATP-binding</keyword>
<evidence type="ECO:0000313" key="13">
    <source>
        <dbReference type="EMBL" id="GMA72360.1"/>
    </source>
</evidence>
<dbReference type="InterPro" id="IPR023214">
    <property type="entry name" value="HAD_sf"/>
</dbReference>
<dbReference type="AlphaFoldDB" id="A0AA37XLI2"/>
<dbReference type="Pfam" id="PF00690">
    <property type="entry name" value="Cation_ATPase_N"/>
    <property type="match status" value="1"/>
</dbReference>
<comment type="subcellular location">
    <subcellularLocation>
        <location evidence="1">Cell membrane</location>
        <topology evidence="1">Multi-pass membrane protein</topology>
    </subcellularLocation>
</comment>
<keyword evidence="3" id="KW-1003">Cell membrane</keyword>
<evidence type="ECO:0000256" key="4">
    <source>
        <dbReference type="ARBA" id="ARBA00022692"/>
    </source>
</evidence>
<dbReference type="Pfam" id="PF00122">
    <property type="entry name" value="E1-E2_ATPase"/>
    <property type="match status" value="1"/>
</dbReference>
<dbReference type="InterPro" id="IPR023298">
    <property type="entry name" value="ATPase_P-typ_TM_dom_sf"/>
</dbReference>
<dbReference type="Gene3D" id="3.40.1110.10">
    <property type="entry name" value="Calcium-transporting ATPase, cytoplasmic domain N"/>
    <property type="match status" value="1"/>
</dbReference>
<evidence type="ECO:0000256" key="1">
    <source>
        <dbReference type="ARBA" id="ARBA00004651"/>
    </source>
</evidence>
<dbReference type="GO" id="GO:1902600">
    <property type="term" value="P:proton transmembrane transport"/>
    <property type="evidence" value="ECO:0007669"/>
    <property type="project" value="TreeGrafter"/>
</dbReference>
<evidence type="ECO:0000256" key="8">
    <source>
        <dbReference type="ARBA" id="ARBA00022989"/>
    </source>
</evidence>
<keyword evidence="4 10" id="KW-0812">Transmembrane</keyword>
<dbReference type="Proteomes" id="UP000268310">
    <property type="component" value="Chromosome"/>
</dbReference>
<feature type="transmembrane region" description="Helical" evidence="10">
    <location>
        <begin position="687"/>
        <end position="711"/>
    </location>
</feature>
<reference evidence="13" key="4">
    <citation type="submission" date="2023-02" db="EMBL/GenBank/DDBJ databases">
        <authorList>
            <person name="Sun Q."/>
            <person name="Mori K."/>
        </authorList>
    </citation>
    <scope>NUCLEOTIDE SEQUENCE</scope>
    <source>
        <strain evidence="13">NBRC 114545</strain>
    </source>
</reference>
<dbReference type="Proteomes" id="UP001157039">
    <property type="component" value="Unassembled WGS sequence"/>
</dbReference>
<dbReference type="SUPFAM" id="SSF81660">
    <property type="entry name" value="Metal cation-transporting ATPase, ATP-binding domain N"/>
    <property type="match status" value="1"/>
</dbReference>
<proteinExistence type="inferred from homology"/>
<feature type="transmembrane region" description="Helical" evidence="10">
    <location>
        <begin position="829"/>
        <end position="848"/>
    </location>
</feature>
<dbReference type="Pfam" id="PF00689">
    <property type="entry name" value="Cation_ATPase_C"/>
    <property type="match status" value="1"/>
</dbReference>
<dbReference type="InterPro" id="IPR044492">
    <property type="entry name" value="P_typ_ATPase_HD_dom"/>
</dbReference>
<evidence type="ECO:0000313" key="14">
    <source>
        <dbReference type="Proteomes" id="UP000268310"/>
    </source>
</evidence>
<evidence type="ECO:0000256" key="7">
    <source>
        <dbReference type="ARBA" id="ARBA00022967"/>
    </source>
</evidence>
<evidence type="ECO:0000313" key="15">
    <source>
        <dbReference type="Proteomes" id="UP001157039"/>
    </source>
</evidence>
<dbReference type="PANTHER" id="PTHR43294">
    <property type="entry name" value="SODIUM/POTASSIUM-TRANSPORTING ATPASE SUBUNIT ALPHA"/>
    <property type="match status" value="1"/>
</dbReference>
<dbReference type="SFLD" id="SFLDG00002">
    <property type="entry name" value="C1.7:_P-type_atpase_like"/>
    <property type="match status" value="1"/>
</dbReference>
<keyword evidence="5" id="KW-0547">Nucleotide-binding</keyword>
<feature type="transmembrane region" description="Helical" evidence="10">
    <location>
        <begin position="791"/>
        <end position="809"/>
    </location>
</feature>
<dbReference type="PRINTS" id="PR00119">
    <property type="entry name" value="CATATPASE"/>
</dbReference>
<dbReference type="GO" id="GO:0005886">
    <property type="term" value="C:plasma membrane"/>
    <property type="evidence" value="ECO:0007669"/>
    <property type="project" value="UniProtKB-SubCell"/>
</dbReference>
<dbReference type="GO" id="GO:0006883">
    <property type="term" value="P:intracellular sodium ion homeostasis"/>
    <property type="evidence" value="ECO:0007669"/>
    <property type="project" value="TreeGrafter"/>
</dbReference>
<dbReference type="GO" id="GO:0005391">
    <property type="term" value="F:P-type sodium:potassium-exchanging transporter activity"/>
    <property type="evidence" value="ECO:0007669"/>
    <property type="project" value="TreeGrafter"/>
</dbReference>
<dbReference type="Gene3D" id="2.70.150.10">
    <property type="entry name" value="Calcium-transporting ATPase, cytoplasmic transduction domain A"/>
    <property type="match status" value="1"/>
</dbReference>
<evidence type="ECO:0000256" key="5">
    <source>
        <dbReference type="ARBA" id="ARBA00022741"/>
    </source>
</evidence>
<name>A0AA37XLI2_9ENTE</name>
<dbReference type="EMBL" id="BSUW01000001">
    <property type="protein sequence ID" value="GMA72360.1"/>
    <property type="molecule type" value="Genomic_DNA"/>
</dbReference>
<feature type="transmembrane region" description="Helical" evidence="10">
    <location>
        <begin position="57"/>
        <end position="76"/>
    </location>
</feature>
<dbReference type="SUPFAM" id="SSF56784">
    <property type="entry name" value="HAD-like"/>
    <property type="match status" value="1"/>
</dbReference>
<organism evidence="13 15">
    <name type="scientific">Tetragenococcus osmophilus</name>
    <dbReference type="NCBI Taxonomy" id="526944"/>
    <lineage>
        <taxon>Bacteria</taxon>
        <taxon>Bacillati</taxon>
        <taxon>Bacillota</taxon>
        <taxon>Bacilli</taxon>
        <taxon>Lactobacillales</taxon>
        <taxon>Enterococcaceae</taxon>
        <taxon>Tetragenococcus</taxon>
    </lineage>
</organism>
<dbReference type="RefSeq" id="WP_123935537.1">
    <property type="nucleotide sequence ID" value="NZ_BSUW01000001.1"/>
</dbReference>
<feature type="transmembrane region" description="Helical" evidence="10">
    <location>
        <begin position="271"/>
        <end position="291"/>
    </location>
</feature>
<reference evidence="12" key="3">
    <citation type="submission" date="2018-03" db="EMBL/GenBank/DDBJ databases">
        <authorList>
            <person name="Jeon C.O."/>
        </authorList>
    </citation>
    <scope>NUCLEOTIDE SEQUENCE</scope>
    <source>
        <strain evidence="12">JCM 31126</strain>
    </source>
</reference>
<dbReference type="SUPFAM" id="SSF81665">
    <property type="entry name" value="Calcium ATPase, transmembrane domain M"/>
    <property type="match status" value="1"/>
</dbReference>
<dbReference type="GO" id="GO:0005524">
    <property type="term" value="F:ATP binding"/>
    <property type="evidence" value="ECO:0007669"/>
    <property type="project" value="UniProtKB-KW"/>
</dbReference>
<feature type="transmembrane region" description="Helical" evidence="10">
    <location>
        <begin position="246"/>
        <end position="265"/>
    </location>
</feature>
<dbReference type="InterPro" id="IPR006068">
    <property type="entry name" value="ATPase_P-typ_cation-transptr_C"/>
</dbReference>
<evidence type="ECO:0000256" key="2">
    <source>
        <dbReference type="ARBA" id="ARBA00005675"/>
    </source>
</evidence>
<dbReference type="Pfam" id="PF13246">
    <property type="entry name" value="Cation_ATPase"/>
    <property type="match status" value="1"/>
</dbReference>